<evidence type="ECO:0000313" key="11">
    <source>
        <dbReference type="Proteomes" id="UP001282288"/>
    </source>
</evidence>
<dbReference type="PRINTS" id="PR00038">
    <property type="entry name" value="HTHLUXR"/>
</dbReference>
<keyword evidence="3" id="KW-0238">DNA-binding</keyword>
<feature type="modified residue" description="4-aspartylphosphate" evidence="5">
    <location>
        <position position="66"/>
    </location>
</feature>
<comment type="caution">
    <text evidence="8">The sequence shown here is derived from an EMBL/GenBank/DDBJ whole genome shotgun (WGS) entry which is preliminary data.</text>
</comment>
<reference evidence="8 10" key="1">
    <citation type="journal article" date="2023" name="Microb. Genom.">
        <title>Mesoterricola silvestris gen. nov., sp. nov., Mesoterricola sediminis sp. nov., Geothrix oryzae sp. nov., Geothrix edaphica sp. nov., Geothrix rubra sp. nov., and Geothrix limicola sp. nov., six novel members of Acidobacteriota isolated from soils.</title>
        <authorList>
            <person name="Weisberg A.J."/>
            <person name="Pearce E."/>
            <person name="Kramer C.G."/>
            <person name="Chang J.H."/>
            <person name="Clarke C.R."/>
        </authorList>
    </citation>
    <scope>NUCLEOTIDE SEQUENCE</scope>
    <source>
        <strain evidence="9 10">NB05-1H</strain>
        <strain evidence="8">NRRL_B-16521</strain>
    </source>
</reference>
<dbReference type="CDD" id="cd17535">
    <property type="entry name" value="REC_NarL-like"/>
    <property type="match status" value="1"/>
</dbReference>
<evidence type="ECO:0000313" key="9">
    <source>
        <dbReference type="EMBL" id="MDX3023013.1"/>
    </source>
</evidence>
<dbReference type="SMART" id="SM00421">
    <property type="entry name" value="HTH_LUXR"/>
    <property type="match status" value="1"/>
</dbReference>
<dbReference type="InterPro" id="IPR016032">
    <property type="entry name" value="Sig_transdc_resp-reg_C-effctor"/>
</dbReference>
<dbReference type="Gene3D" id="3.40.50.2300">
    <property type="match status" value="1"/>
</dbReference>
<dbReference type="PANTHER" id="PTHR43214">
    <property type="entry name" value="TWO-COMPONENT RESPONSE REGULATOR"/>
    <property type="match status" value="1"/>
</dbReference>
<gene>
    <name evidence="8" type="ORF">PV399_34935</name>
    <name evidence="9" type="ORF">PV666_34805</name>
</gene>
<dbReference type="Proteomes" id="UP001282288">
    <property type="component" value="Unassembled WGS sequence"/>
</dbReference>
<evidence type="ECO:0000256" key="2">
    <source>
        <dbReference type="ARBA" id="ARBA00023015"/>
    </source>
</evidence>
<dbReference type="InterPro" id="IPR039420">
    <property type="entry name" value="WalR-like"/>
</dbReference>
<feature type="domain" description="HTH luxR-type" evidence="6">
    <location>
        <begin position="157"/>
        <end position="222"/>
    </location>
</feature>
<dbReference type="SMART" id="SM00448">
    <property type="entry name" value="REC"/>
    <property type="match status" value="1"/>
</dbReference>
<keyword evidence="1 5" id="KW-0597">Phosphoprotein</keyword>
<dbReference type="EMBL" id="JARAWC010000035">
    <property type="protein sequence ID" value="MDX2964883.1"/>
    <property type="molecule type" value="Genomic_DNA"/>
</dbReference>
<feature type="domain" description="Response regulatory" evidence="7">
    <location>
        <begin position="15"/>
        <end position="131"/>
    </location>
</feature>
<dbReference type="GO" id="GO:0000160">
    <property type="term" value="P:phosphorelay signal transduction system"/>
    <property type="evidence" value="ECO:0007669"/>
    <property type="project" value="InterPro"/>
</dbReference>
<dbReference type="EMBL" id="JARAWP010000024">
    <property type="protein sequence ID" value="MDX3023013.1"/>
    <property type="molecule type" value="Genomic_DNA"/>
</dbReference>
<evidence type="ECO:0000313" key="10">
    <source>
        <dbReference type="Proteomes" id="UP001272987"/>
    </source>
</evidence>
<evidence type="ECO:0000256" key="4">
    <source>
        <dbReference type="ARBA" id="ARBA00023163"/>
    </source>
</evidence>
<dbReference type="InterPro" id="IPR000792">
    <property type="entry name" value="Tscrpt_reg_LuxR_C"/>
</dbReference>
<name>A0AAP6BHM2_9ACTN</name>
<dbReference type="SUPFAM" id="SSF46894">
    <property type="entry name" value="C-terminal effector domain of the bipartite response regulators"/>
    <property type="match status" value="1"/>
</dbReference>
<dbReference type="AlphaFoldDB" id="A0AAP6BHM2"/>
<dbReference type="RefSeq" id="WP_010359808.1">
    <property type="nucleotide sequence ID" value="NZ_BCMK01000013.1"/>
</dbReference>
<evidence type="ECO:0000313" key="8">
    <source>
        <dbReference type="EMBL" id="MDX2964883.1"/>
    </source>
</evidence>
<dbReference type="Pfam" id="PF00196">
    <property type="entry name" value="GerE"/>
    <property type="match status" value="1"/>
</dbReference>
<sequence length="227" mass="23773">MNEDPPSSVDRSVLRALVVEDHPLFRSGLKAALESLGEVVVVAEAETVAEVPAAVSASTPDVIIMDLGLPDGSGISAIRSLAEEHPGLPVLTLTMSDDEGDLLAALQAGARGYIVKGAAAEEVLHAVRTVAAGGAVFGAGVAARLSTLVAGSRRRDAEQLFPALTARECEVLGLIARGLDNRRIARELVLSEKTVRNHVTHIFEKLHVATRAEAVARARDAGLGEER</sequence>
<dbReference type="CDD" id="cd06170">
    <property type="entry name" value="LuxR_C_like"/>
    <property type="match status" value="1"/>
</dbReference>
<dbReference type="InterPro" id="IPR001789">
    <property type="entry name" value="Sig_transdc_resp-reg_receiver"/>
</dbReference>
<keyword evidence="2" id="KW-0805">Transcription regulation</keyword>
<evidence type="ECO:0000256" key="1">
    <source>
        <dbReference type="ARBA" id="ARBA00022553"/>
    </source>
</evidence>
<dbReference type="InterPro" id="IPR011006">
    <property type="entry name" value="CheY-like_superfamily"/>
</dbReference>
<dbReference type="PROSITE" id="PS50110">
    <property type="entry name" value="RESPONSE_REGULATORY"/>
    <property type="match status" value="1"/>
</dbReference>
<dbReference type="PROSITE" id="PS50043">
    <property type="entry name" value="HTH_LUXR_2"/>
    <property type="match status" value="1"/>
</dbReference>
<organism evidence="8 11">
    <name type="scientific">Streptomyces acidiscabies</name>
    <dbReference type="NCBI Taxonomy" id="42234"/>
    <lineage>
        <taxon>Bacteria</taxon>
        <taxon>Bacillati</taxon>
        <taxon>Actinomycetota</taxon>
        <taxon>Actinomycetes</taxon>
        <taxon>Kitasatosporales</taxon>
        <taxon>Streptomycetaceae</taxon>
        <taxon>Streptomyces</taxon>
    </lineage>
</organism>
<dbReference type="GO" id="GO:0003677">
    <property type="term" value="F:DNA binding"/>
    <property type="evidence" value="ECO:0007669"/>
    <property type="project" value="UniProtKB-KW"/>
</dbReference>
<evidence type="ECO:0000259" key="7">
    <source>
        <dbReference type="PROSITE" id="PS50110"/>
    </source>
</evidence>
<keyword evidence="10" id="KW-1185">Reference proteome</keyword>
<keyword evidence="4" id="KW-0804">Transcription</keyword>
<proteinExistence type="predicted"/>
<evidence type="ECO:0000256" key="5">
    <source>
        <dbReference type="PROSITE-ProRule" id="PRU00169"/>
    </source>
</evidence>
<dbReference type="GO" id="GO:0006355">
    <property type="term" value="P:regulation of DNA-templated transcription"/>
    <property type="evidence" value="ECO:0007669"/>
    <property type="project" value="InterPro"/>
</dbReference>
<dbReference type="GeneID" id="69812590"/>
<evidence type="ECO:0000256" key="3">
    <source>
        <dbReference type="ARBA" id="ARBA00023125"/>
    </source>
</evidence>
<dbReference type="Pfam" id="PF00072">
    <property type="entry name" value="Response_reg"/>
    <property type="match status" value="1"/>
</dbReference>
<dbReference type="InterPro" id="IPR058245">
    <property type="entry name" value="NreC/VraR/RcsB-like_REC"/>
</dbReference>
<dbReference type="PANTHER" id="PTHR43214:SF24">
    <property type="entry name" value="TRANSCRIPTIONAL REGULATORY PROTEIN NARL-RELATED"/>
    <property type="match status" value="1"/>
</dbReference>
<dbReference type="PROSITE" id="PS00622">
    <property type="entry name" value="HTH_LUXR_1"/>
    <property type="match status" value="1"/>
</dbReference>
<accession>A0AAP6BHM2</accession>
<dbReference type="Proteomes" id="UP001272987">
    <property type="component" value="Unassembled WGS sequence"/>
</dbReference>
<protein>
    <submittedName>
        <fullName evidence="8">Response regulator transcription factor</fullName>
    </submittedName>
</protein>
<dbReference type="SUPFAM" id="SSF52172">
    <property type="entry name" value="CheY-like"/>
    <property type="match status" value="1"/>
</dbReference>
<evidence type="ECO:0000259" key="6">
    <source>
        <dbReference type="PROSITE" id="PS50043"/>
    </source>
</evidence>